<name>A0A9Y2AGF0_9FIRM</name>
<feature type="transmembrane region" description="Helical" evidence="2">
    <location>
        <begin position="142"/>
        <end position="162"/>
    </location>
</feature>
<dbReference type="EMBL" id="CP120678">
    <property type="protein sequence ID" value="WIW69627.1"/>
    <property type="molecule type" value="Genomic_DNA"/>
</dbReference>
<gene>
    <name evidence="3" type="ORF">P3F81_06765</name>
</gene>
<reference evidence="3" key="1">
    <citation type="submission" date="2023-03" db="EMBL/GenBank/DDBJ databases">
        <title>Selenobaculum gbiensis gen. nov. sp. nov., a new bacterium isolated from the gut microbiota of IBD patient.</title>
        <authorList>
            <person name="Yeo S."/>
            <person name="Park H."/>
            <person name="Huh C.S."/>
        </authorList>
    </citation>
    <scope>NUCLEOTIDE SEQUENCE</scope>
    <source>
        <strain evidence="3">ICN-92133</strain>
    </source>
</reference>
<dbReference type="KEGG" id="sgbi:P3F81_06765"/>
<feature type="transmembrane region" description="Helical" evidence="2">
    <location>
        <begin position="37"/>
        <end position="55"/>
    </location>
</feature>
<accession>A0A9Y2AGF0</accession>
<proteinExistence type="predicted"/>
<keyword evidence="2" id="KW-1133">Transmembrane helix</keyword>
<evidence type="ECO:0000313" key="3">
    <source>
        <dbReference type="EMBL" id="WIW69627.1"/>
    </source>
</evidence>
<dbReference type="Proteomes" id="UP001243623">
    <property type="component" value="Chromosome"/>
</dbReference>
<keyword evidence="4" id="KW-1185">Reference proteome</keyword>
<keyword evidence="2" id="KW-0812">Transmembrane</keyword>
<dbReference type="AlphaFoldDB" id="A0A9Y2AGF0"/>
<organism evidence="3 4">
    <name type="scientific">Selenobaculum gibii</name>
    <dbReference type="NCBI Taxonomy" id="3054208"/>
    <lineage>
        <taxon>Bacteria</taxon>
        <taxon>Bacillati</taxon>
        <taxon>Bacillota</taxon>
        <taxon>Negativicutes</taxon>
        <taxon>Selenomonadales</taxon>
        <taxon>Selenomonadaceae</taxon>
        <taxon>Selenobaculum</taxon>
    </lineage>
</organism>
<feature type="region of interest" description="Disordered" evidence="1">
    <location>
        <begin position="233"/>
        <end position="260"/>
    </location>
</feature>
<keyword evidence="2" id="KW-0472">Membrane</keyword>
<evidence type="ECO:0000256" key="2">
    <source>
        <dbReference type="SAM" id="Phobius"/>
    </source>
</evidence>
<protein>
    <submittedName>
        <fullName evidence="3">DUF1614 domain-containing protein</fullName>
    </submittedName>
</protein>
<evidence type="ECO:0000256" key="1">
    <source>
        <dbReference type="SAM" id="MobiDB-lite"/>
    </source>
</evidence>
<sequence>MNFPIGMIALLVIGVLIYFGVAQRLLDRMRLNDRQAVIFIILMIMGSFLEFPLFQGGRIQVSVNVGGAVLPFLLSVWLIFTSDRGIEKIRAIGASIMVALFIFLGSKYFPFEPETMFMDPKIIYGVGAGLIAYLIGRSRRSAFIGGVLGVILSDVVHLITLLRNNIVGTSALGGAGAFDVTIIAGLIAVMTAELVGETREKLQGGHRANNRIHKIQPMYEFSDELTELEQKEKADVVSIDQKRKTSSKLKEQGRRNNEND</sequence>
<evidence type="ECO:0000313" key="4">
    <source>
        <dbReference type="Proteomes" id="UP001243623"/>
    </source>
</evidence>
<dbReference type="InterPro" id="IPR011672">
    <property type="entry name" value="DUF1614"/>
</dbReference>
<feature type="transmembrane region" description="Helical" evidence="2">
    <location>
        <begin position="92"/>
        <end position="111"/>
    </location>
</feature>
<feature type="transmembrane region" description="Helical" evidence="2">
    <location>
        <begin position="6"/>
        <end position="25"/>
    </location>
</feature>
<dbReference type="RefSeq" id="WP_147668927.1">
    <property type="nucleotide sequence ID" value="NZ_CP120678.1"/>
</dbReference>
<dbReference type="Pfam" id="PF07758">
    <property type="entry name" value="DUF1614"/>
    <property type="match status" value="1"/>
</dbReference>
<feature type="transmembrane region" description="Helical" evidence="2">
    <location>
        <begin position="174"/>
        <end position="195"/>
    </location>
</feature>
<feature type="transmembrane region" description="Helical" evidence="2">
    <location>
        <begin position="61"/>
        <end position="80"/>
    </location>
</feature>
<feature type="transmembrane region" description="Helical" evidence="2">
    <location>
        <begin position="117"/>
        <end position="135"/>
    </location>
</feature>